<evidence type="ECO:0000256" key="4">
    <source>
        <dbReference type="ARBA" id="ARBA00010214"/>
    </source>
</evidence>
<evidence type="ECO:0000256" key="8">
    <source>
        <dbReference type="ARBA" id="ARBA00022630"/>
    </source>
</evidence>
<dbReference type="Proteomes" id="UP000187417">
    <property type="component" value="Unassembled WGS sequence"/>
</dbReference>
<comment type="catalytic activity">
    <reaction evidence="17">
        <text>FMN + ATP + H(+) = FAD + diphosphate</text>
        <dbReference type="Rhea" id="RHEA:17237"/>
        <dbReference type="ChEBI" id="CHEBI:15378"/>
        <dbReference type="ChEBI" id="CHEBI:30616"/>
        <dbReference type="ChEBI" id="CHEBI:33019"/>
        <dbReference type="ChEBI" id="CHEBI:57692"/>
        <dbReference type="ChEBI" id="CHEBI:58210"/>
        <dbReference type="EC" id="2.7.7.2"/>
    </reaction>
</comment>
<evidence type="ECO:0000256" key="6">
    <source>
        <dbReference type="ARBA" id="ARBA00012393"/>
    </source>
</evidence>
<dbReference type="InterPro" id="IPR023468">
    <property type="entry name" value="Riboflavin_kinase"/>
</dbReference>
<evidence type="ECO:0000256" key="12">
    <source>
        <dbReference type="ARBA" id="ARBA00022741"/>
    </source>
</evidence>
<evidence type="ECO:0000256" key="10">
    <source>
        <dbReference type="ARBA" id="ARBA00022679"/>
    </source>
</evidence>
<dbReference type="GO" id="GO:0003919">
    <property type="term" value="F:FMN adenylyltransferase activity"/>
    <property type="evidence" value="ECO:0007669"/>
    <property type="project" value="UniProtKB-EC"/>
</dbReference>
<dbReference type="PANTHER" id="PTHR22749:SF6">
    <property type="entry name" value="RIBOFLAVIN KINASE"/>
    <property type="match status" value="1"/>
</dbReference>
<evidence type="ECO:0000256" key="1">
    <source>
        <dbReference type="ARBA" id="ARBA00002121"/>
    </source>
</evidence>
<dbReference type="Gene3D" id="3.40.50.620">
    <property type="entry name" value="HUPs"/>
    <property type="match status" value="1"/>
</dbReference>
<dbReference type="GO" id="GO:0005524">
    <property type="term" value="F:ATP binding"/>
    <property type="evidence" value="ECO:0007669"/>
    <property type="project" value="UniProtKB-KW"/>
</dbReference>
<dbReference type="EC" id="2.7.7.2" evidence="6"/>
<evidence type="ECO:0000256" key="5">
    <source>
        <dbReference type="ARBA" id="ARBA00012105"/>
    </source>
</evidence>
<evidence type="ECO:0000259" key="18">
    <source>
        <dbReference type="Pfam" id="PF06574"/>
    </source>
</evidence>
<evidence type="ECO:0000256" key="13">
    <source>
        <dbReference type="ARBA" id="ARBA00022827"/>
    </source>
</evidence>
<evidence type="ECO:0000256" key="15">
    <source>
        <dbReference type="ARBA" id="ARBA00032176"/>
    </source>
</evidence>
<dbReference type="SUPFAM" id="SSF52374">
    <property type="entry name" value="Nucleotidylyl transferase"/>
    <property type="match status" value="1"/>
</dbReference>
<dbReference type="RefSeq" id="WP_022459978.1">
    <property type="nucleotide sequence ID" value="NZ_BAAFLA010000014.1"/>
</dbReference>
<evidence type="ECO:0000256" key="7">
    <source>
        <dbReference type="ARBA" id="ARBA00018483"/>
    </source>
</evidence>
<gene>
    <name evidence="19" type="ORF">BHV66_07625</name>
</gene>
<keyword evidence="9" id="KW-0288">FMN</keyword>
<dbReference type="AlphaFoldDB" id="A0A1Q6F4I8"/>
<keyword evidence="14" id="KW-0067">ATP-binding</keyword>
<dbReference type="UniPathway" id="UPA00277">
    <property type="reaction ID" value="UER00407"/>
</dbReference>
<dbReference type="InterPro" id="IPR015864">
    <property type="entry name" value="FAD_synthase"/>
</dbReference>
<evidence type="ECO:0000256" key="17">
    <source>
        <dbReference type="ARBA" id="ARBA00049494"/>
    </source>
</evidence>
<comment type="pathway">
    <text evidence="2">Cofactor biosynthesis; FAD biosynthesis; FAD from FMN: step 1/1.</text>
</comment>
<dbReference type="GO" id="GO:0008531">
    <property type="term" value="F:riboflavin kinase activity"/>
    <property type="evidence" value="ECO:0007669"/>
    <property type="project" value="UniProtKB-EC"/>
</dbReference>
<comment type="caution">
    <text evidence="19">The sequence shown here is derived from an EMBL/GenBank/DDBJ whole genome shotgun (WGS) entry which is preliminary data.</text>
</comment>
<evidence type="ECO:0000256" key="14">
    <source>
        <dbReference type="ARBA" id="ARBA00022840"/>
    </source>
</evidence>
<evidence type="ECO:0000256" key="11">
    <source>
        <dbReference type="ARBA" id="ARBA00022695"/>
    </source>
</evidence>
<dbReference type="GO" id="GO:0009398">
    <property type="term" value="P:FMN biosynthetic process"/>
    <property type="evidence" value="ECO:0007669"/>
    <property type="project" value="TreeGrafter"/>
</dbReference>
<keyword evidence="12" id="KW-0547">Nucleotide-binding</keyword>
<comment type="catalytic activity">
    <reaction evidence="16">
        <text>riboflavin + ATP = FMN + ADP + H(+)</text>
        <dbReference type="Rhea" id="RHEA:14357"/>
        <dbReference type="ChEBI" id="CHEBI:15378"/>
        <dbReference type="ChEBI" id="CHEBI:30616"/>
        <dbReference type="ChEBI" id="CHEBI:57986"/>
        <dbReference type="ChEBI" id="CHEBI:58210"/>
        <dbReference type="ChEBI" id="CHEBI:456216"/>
        <dbReference type="EC" id="2.7.1.26"/>
    </reaction>
</comment>
<accession>A0A1Q6F4I8</accession>
<reference evidence="19 20" key="1">
    <citation type="journal article" date="2016" name="Nat. Biotechnol.">
        <title>Measurement of bacterial replication rates in microbial communities.</title>
        <authorList>
            <person name="Brown C.T."/>
            <person name="Olm M.R."/>
            <person name="Thomas B.C."/>
            <person name="Banfield J.F."/>
        </authorList>
    </citation>
    <scope>NUCLEOTIDE SEQUENCE [LARGE SCALE GENOMIC DNA]</scope>
    <source>
        <strain evidence="19">CAG:67_53_122</strain>
    </source>
</reference>
<dbReference type="STRING" id="28117.BHV66_07625"/>
<feature type="domain" description="FAD synthetase" evidence="18">
    <location>
        <begin position="17"/>
        <end position="165"/>
    </location>
</feature>
<evidence type="ECO:0000313" key="19">
    <source>
        <dbReference type="EMBL" id="OKY93771.1"/>
    </source>
</evidence>
<dbReference type="EMBL" id="MNQH01000032">
    <property type="protein sequence ID" value="OKY93771.1"/>
    <property type="molecule type" value="Genomic_DNA"/>
</dbReference>
<keyword evidence="13" id="KW-0274">FAD</keyword>
<dbReference type="GO" id="GO:0009231">
    <property type="term" value="P:riboflavin biosynthetic process"/>
    <property type="evidence" value="ECO:0007669"/>
    <property type="project" value="InterPro"/>
</dbReference>
<dbReference type="EC" id="2.7.1.26" evidence="5"/>
<evidence type="ECO:0000256" key="9">
    <source>
        <dbReference type="ARBA" id="ARBA00022643"/>
    </source>
</evidence>
<comment type="function">
    <text evidence="1">Catalyzes the phosphorylation of riboflavin to FMN followed by the adenylation of FMN to FAD.</text>
</comment>
<dbReference type="GO" id="GO:0006747">
    <property type="term" value="P:FAD biosynthetic process"/>
    <property type="evidence" value="ECO:0007669"/>
    <property type="project" value="UniProtKB-UniPathway"/>
</dbReference>
<dbReference type="InterPro" id="IPR014729">
    <property type="entry name" value="Rossmann-like_a/b/a_fold"/>
</dbReference>
<name>A0A1Q6F4I8_9BACT</name>
<keyword evidence="8" id="KW-0285">Flavoprotein</keyword>
<dbReference type="CDD" id="cd02064">
    <property type="entry name" value="FAD_synthetase_N"/>
    <property type="match status" value="1"/>
</dbReference>
<evidence type="ECO:0000256" key="2">
    <source>
        <dbReference type="ARBA" id="ARBA00004726"/>
    </source>
</evidence>
<keyword evidence="11" id="KW-0548">Nucleotidyltransferase</keyword>
<comment type="pathway">
    <text evidence="3">Cofactor biosynthesis; FMN biosynthesis; FMN from riboflavin (ATP route): step 1/1.</text>
</comment>
<dbReference type="FunFam" id="3.40.50.620:FF:000021">
    <property type="entry name" value="Riboflavin biosynthesis protein"/>
    <property type="match status" value="1"/>
</dbReference>
<dbReference type="PANTHER" id="PTHR22749">
    <property type="entry name" value="RIBOFLAVIN KINASE/FMN ADENYLYLTRANSFERASE"/>
    <property type="match status" value="1"/>
</dbReference>
<proteinExistence type="inferred from homology"/>
<keyword evidence="10" id="KW-0808">Transferase</keyword>
<evidence type="ECO:0000313" key="20">
    <source>
        <dbReference type="Proteomes" id="UP000187417"/>
    </source>
</evidence>
<organism evidence="19 20">
    <name type="scientific">Alistipes putredinis</name>
    <dbReference type="NCBI Taxonomy" id="28117"/>
    <lineage>
        <taxon>Bacteria</taxon>
        <taxon>Pseudomonadati</taxon>
        <taxon>Bacteroidota</taxon>
        <taxon>Bacteroidia</taxon>
        <taxon>Bacteroidales</taxon>
        <taxon>Rikenellaceae</taxon>
        <taxon>Alistipes</taxon>
    </lineage>
</organism>
<dbReference type="Pfam" id="PF06574">
    <property type="entry name" value="FAD_syn"/>
    <property type="match status" value="1"/>
</dbReference>
<sequence>MRVFHGFENLPSFRSPAATVGSYDGVHSGHRVLLDRIRREAAAVGGESIVLTFDPHPRVTLGTQERLRLLTSLEEKIYLLDRFGIDNLIVIPFDRAFSRIPSESFVKDYLIGKVGVKNLVVGFNHRFGHDKEGDYRLLNGLHDEFGFRVTEIEKQDVDAEKVSSTVIRRLIERGEMNKAARMLSHPYLLAGDVDCAGHIASGEALKLLPPPGEYPVRIEGRPGVLRITAKGTPELLRTAGKMPSGHILIEF</sequence>
<evidence type="ECO:0000256" key="16">
    <source>
        <dbReference type="ARBA" id="ARBA00047880"/>
    </source>
</evidence>
<protein>
    <recommendedName>
        <fullName evidence="7">Bifunctional riboflavin kinase/FMN adenylyltransferase</fullName>
        <ecNumber evidence="5">2.7.1.26</ecNumber>
        <ecNumber evidence="6">2.7.7.2</ecNumber>
    </recommendedName>
    <alternativeName>
        <fullName evidence="15">Riboflavin biosynthesis protein RibF</fullName>
    </alternativeName>
</protein>
<evidence type="ECO:0000256" key="3">
    <source>
        <dbReference type="ARBA" id="ARBA00005201"/>
    </source>
</evidence>
<comment type="similarity">
    <text evidence="4">Belongs to the RibF family.</text>
</comment>